<sequence length="93" mass="10442">MPGLDQGLGFSCTQAKAFFDLPGGFPGPGFFRSYRPRIRPRSINQTQSLGTCPDFSKISISNIQSFNRIFIGRCNFKIYARRGSRSEGVWSNK</sequence>
<proteinExistence type="predicted"/>
<organism evidence="1 2">
    <name type="scientific">Meloidogyne incognita</name>
    <name type="common">Southern root-knot nematode worm</name>
    <name type="synonym">Oxyuris incognita</name>
    <dbReference type="NCBI Taxonomy" id="6306"/>
    <lineage>
        <taxon>Eukaryota</taxon>
        <taxon>Metazoa</taxon>
        <taxon>Ecdysozoa</taxon>
        <taxon>Nematoda</taxon>
        <taxon>Chromadorea</taxon>
        <taxon>Rhabditida</taxon>
        <taxon>Tylenchina</taxon>
        <taxon>Tylenchomorpha</taxon>
        <taxon>Tylenchoidea</taxon>
        <taxon>Meloidogynidae</taxon>
        <taxon>Meloidogyninae</taxon>
        <taxon>Meloidogyne</taxon>
        <taxon>Meloidogyne incognita group</taxon>
    </lineage>
</organism>
<accession>A0A914LU13</accession>
<evidence type="ECO:0000313" key="2">
    <source>
        <dbReference type="WBParaSite" id="Minc3s00784g17322"/>
    </source>
</evidence>
<evidence type="ECO:0000313" key="1">
    <source>
        <dbReference type="Proteomes" id="UP000887563"/>
    </source>
</evidence>
<protein>
    <submittedName>
        <fullName evidence="2">Uncharacterized protein</fullName>
    </submittedName>
</protein>
<dbReference type="Proteomes" id="UP000887563">
    <property type="component" value="Unplaced"/>
</dbReference>
<keyword evidence="1" id="KW-1185">Reference proteome</keyword>
<dbReference type="WBParaSite" id="Minc3s00784g17322">
    <property type="protein sequence ID" value="Minc3s00784g17322"/>
    <property type="gene ID" value="Minc3s00784g17322"/>
</dbReference>
<reference evidence="2" key="1">
    <citation type="submission" date="2022-11" db="UniProtKB">
        <authorList>
            <consortium name="WormBaseParasite"/>
        </authorList>
    </citation>
    <scope>IDENTIFICATION</scope>
</reference>
<name>A0A914LU13_MELIC</name>
<dbReference type="AlphaFoldDB" id="A0A914LU13"/>